<protein>
    <submittedName>
        <fullName evidence="1">Uncharacterized protein</fullName>
    </submittedName>
</protein>
<dbReference type="Proteomes" id="UP000593568">
    <property type="component" value="Unassembled WGS sequence"/>
</dbReference>
<proteinExistence type="predicted"/>
<reference evidence="1 2" key="1">
    <citation type="journal article" date="2019" name="Genome Biol. Evol.">
        <title>Insights into the evolution of the New World diploid cottons (Gossypium, subgenus Houzingenia) based on genome sequencing.</title>
        <authorList>
            <person name="Grover C.E."/>
            <person name="Arick M.A. 2nd"/>
            <person name="Thrash A."/>
            <person name="Conover J.L."/>
            <person name="Sanders W.S."/>
            <person name="Peterson D.G."/>
            <person name="Frelichowski J.E."/>
            <person name="Scheffler J.A."/>
            <person name="Scheffler B.E."/>
            <person name="Wendel J.F."/>
        </authorList>
    </citation>
    <scope>NUCLEOTIDE SEQUENCE [LARGE SCALE GENOMIC DNA]</scope>
    <source>
        <strain evidence="1">8</strain>
        <tissue evidence="1">Leaf</tissue>
    </source>
</reference>
<name>A0A7J9FHV3_9ROSI</name>
<dbReference type="AlphaFoldDB" id="A0A7J9FHV3"/>
<dbReference type="EMBL" id="JABEZW010216784">
    <property type="protein sequence ID" value="MBA0784896.1"/>
    <property type="molecule type" value="Genomic_DNA"/>
</dbReference>
<organism evidence="1 2">
    <name type="scientific">Gossypium trilobum</name>
    <dbReference type="NCBI Taxonomy" id="34281"/>
    <lineage>
        <taxon>Eukaryota</taxon>
        <taxon>Viridiplantae</taxon>
        <taxon>Streptophyta</taxon>
        <taxon>Embryophyta</taxon>
        <taxon>Tracheophyta</taxon>
        <taxon>Spermatophyta</taxon>
        <taxon>Magnoliopsida</taxon>
        <taxon>eudicotyledons</taxon>
        <taxon>Gunneridae</taxon>
        <taxon>Pentapetalae</taxon>
        <taxon>rosids</taxon>
        <taxon>malvids</taxon>
        <taxon>Malvales</taxon>
        <taxon>Malvaceae</taxon>
        <taxon>Malvoideae</taxon>
        <taxon>Gossypium</taxon>
    </lineage>
</organism>
<evidence type="ECO:0000313" key="2">
    <source>
        <dbReference type="Proteomes" id="UP000593568"/>
    </source>
</evidence>
<accession>A0A7J9FHV3</accession>
<sequence>MLAANQSPYESEAKALIISGWWSSYSNDIVSV</sequence>
<keyword evidence="2" id="KW-1185">Reference proteome</keyword>
<gene>
    <name evidence="1" type="ORF">Gotri_028102</name>
</gene>
<evidence type="ECO:0000313" key="1">
    <source>
        <dbReference type="EMBL" id="MBA0784896.1"/>
    </source>
</evidence>
<comment type="caution">
    <text evidence="1">The sequence shown here is derived from an EMBL/GenBank/DDBJ whole genome shotgun (WGS) entry which is preliminary data.</text>
</comment>